<evidence type="ECO:0000313" key="2">
    <source>
        <dbReference type="Proteomes" id="UP001396898"/>
    </source>
</evidence>
<name>A0ABR1RJA9_9PEZI</name>
<proteinExistence type="predicted"/>
<organism evidence="1 2">
    <name type="scientific">Apiospora marii</name>
    <dbReference type="NCBI Taxonomy" id="335849"/>
    <lineage>
        <taxon>Eukaryota</taxon>
        <taxon>Fungi</taxon>
        <taxon>Dikarya</taxon>
        <taxon>Ascomycota</taxon>
        <taxon>Pezizomycotina</taxon>
        <taxon>Sordariomycetes</taxon>
        <taxon>Xylariomycetidae</taxon>
        <taxon>Amphisphaeriales</taxon>
        <taxon>Apiosporaceae</taxon>
        <taxon>Apiospora</taxon>
    </lineage>
</organism>
<evidence type="ECO:0000313" key="1">
    <source>
        <dbReference type="EMBL" id="KAK8013258.1"/>
    </source>
</evidence>
<comment type="caution">
    <text evidence="1">The sequence shown here is derived from an EMBL/GenBank/DDBJ whole genome shotgun (WGS) entry which is preliminary data.</text>
</comment>
<dbReference type="Proteomes" id="UP001396898">
    <property type="component" value="Unassembled WGS sequence"/>
</dbReference>
<accession>A0ABR1RJA9</accession>
<dbReference type="EMBL" id="JAQQWI010000014">
    <property type="protein sequence ID" value="KAK8013258.1"/>
    <property type="molecule type" value="Genomic_DNA"/>
</dbReference>
<gene>
    <name evidence="1" type="ORF">PG991_009529</name>
</gene>
<protein>
    <submittedName>
        <fullName evidence="1">Uncharacterized protein</fullName>
    </submittedName>
</protein>
<reference evidence="1 2" key="1">
    <citation type="submission" date="2023-01" db="EMBL/GenBank/DDBJ databases">
        <title>Analysis of 21 Apiospora genomes using comparative genomics revels a genus with tremendous synthesis potential of carbohydrate active enzymes and secondary metabolites.</title>
        <authorList>
            <person name="Sorensen T."/>
        </authorList>
    </citation>
    <scope>NUCLEOTIDE SEQUENCE [LARGE SCALE GENOMIC DNA]</scope>
    <source>
        <strain evidence="1 2">CBS 20057</strain>
    </source>
</reference>
<sequence length="303" mass="32919">MRRQDNLNQGPLSTAVSARIQTRTYSLRVEMRLAGSVVIFRLTIATAALPQINTTSFTETHLQTSRHHQHLVEGTGVQRHTASNGTGHTQIYCHNETQPPIYFTSQPDTGGPGVYILNGDPVRHGAADGTMYFFYENDHDFVPYLWTVIPPGGAVFVTPCPTFEGRIVRGDASNFDGTKHLLGTWTELSWNRNGTAWGDVSLLEGNDGPVLIQALDDDAGGGGKYKGFSIDVLSDAPAGAWAQKPGSGSWCLDKITSEGGNGVTRAWETRFLDPNSVYLEDSVNPVINSNNGRFAVTFYAGIV</sequence>
<keyword evidence="2" id="KW-1185">Reference proteome</keyword>